<dbReference type="EMBL" id="LIAE01008021">
    <property type="protein sequence ID" value="PAV75874.1"/>
    <property type="molecule type" value="Genomic_DNA"/>
</dbReference>
<proteinExistence type="predicted"/>
<sequence length="83" mass="9798">MMSDDERKRTWEAMNELKSRLVDNITAWDLHTLVHYPDSAPGAHWGPSFLPWHREFLRQFEIALQTEREGVALPYWDSTLDQG</sequence>
<evidence type="ECO:0000256" key="1">
    <source>
        <dbReference type="ARBA" id="ARBA00022723"/>
    </source>
</evidence>
<dbReference type="GO" id="GO:0046872">
    <property type="term" value="F:metal ion binding"/>
    <property type="evidence" value="ECO:0007669"/>
    <property type="project" value="UniProtKB-KW"/>
</dbReference>
<dbReference type="InterPro" id="IPR008922">
    <property type="entry name" value="Di-copper_centre_dom_sf"/>
</dbReference>
<dbReference type="Gene3D" id="1.10.1280.10">
    <property type="entry name" value="Di-copper center containing domain from catechol oxidase"/>
    <property type="match status" value="1"/>
</dbReference>
<dbReference type="Proteomes" id="UP000218231">
    <property type="component" value="Unassembled WGS sequence"/>
</dbReference>
<dbReference type="SUPFAM" id="SSF48056">
    <property type="entry name" value="Di-copper centre-containing domain"/>
    <property type="match status" value="1"/>
</dbReference>
<gene>
    <name evidence="3" type="ORF">WR25_01310</name>
</gene>
<evidence type="ECO:0000259" key="2">
    <source>
        <dbReference type="PROSITE" id="PS00497"/>
    </source>
</evidence>
<dbReference type="STRING" id="2018661.A0A2A2KPI7"/>
<dbReference type="GO" id="GO:0016491">
    <property type="term" value="F:oxidoreductase activity"/>
    <property type="evidence" value="ECO:0007669"/>
    <property type="project" value="InterPro"/>
</dbReference>
<dbReference type="InterPro" id="IPR002227">
    <property type="entry name" value="Tyrosinase_Cu-bd"/>
</dbReference>
<dbReference type="PANTHER" id="PTHR11474:SF122">
    <property type="entry name" value="TYROSINASE COPPER-BINDING DOMAIN-CONTAINING PROTEIN"/>
    <property type="match status" value="1"/>
</dbReference>
<dbReference type="InterPro" id="IPR050316">
    <property type="entry name" value="Tyrosinase/Hemocyanin"/>
</dbReference>
<name>A0A2A2KPI7_9BILA</name>
<dbReference type="Pfam" id="PF00264">
    <property type="entry name" value="Tyrosinase"/>
    <property type="match status" value="1"/>
</dbReference>
<organism evidence="3 4">
    <name type="scientific">Diploscapter pachys</name>
    <dbReference type="NCBI Taxonomy" id="2018661"/>
    <lineage>
        <taxon>Eukaryota</taxon>
        <taxon>Metazoa</taxon>
        <taxon>Ecdysozoa</taxon>
        <taxon>Nematoda</taxon>
        <taxon>Chromadorea</taxon>
        <taxon>Rhabditida</taxon>
        <taxon>Rhabditina</taxon>
        <taxon>Rhabditomorpha</taxon>
        <taxon>Rhabditoidea</taxon>
        <taxon>Rhabditidae</taxon>
        <taxon>Diploscapter</taxon>
    </lineage>
</organism>
<keyword evidence="1" id="KW-0479">Metal-binding</keyword>
<accession>A0A2A2KPI7</accession>
<feature type="domain" description="Tyrosinase copper-binding" evidence="2">
    <location>
        <begin position="44"/>
        <end position="61"/>
    </location>
</feature>
<protein>
    <recommendedName>
        <fullName evidence="2">Tyrosinase copper-binding domain-containing protein</fullName>
    </recommendedName>
</protein>
<evidence type="ECO:0000313" key="3">
    <source>
        <dbReference type="EMBL" id="PAV75874.1"/>
    </source>
</evidence>
<dbReference type="PROSITE" id="PS00497">
    <property type="entry name" value="TYROSINASE_1"/>
    <property type="match status" value="1"/>
</dbReference>
<keyword evidence="4" id="KW-1185">Reference proteome</keyword>
<evidence type="ECO:0000313" key="4">
    <source>
        <dbReference type="Proteomes" id="UP000218231"/>
    </source>
</evidence>
<dbReference type="PANTHER" id="PTHR11474">
    <property type="entry name" value="TYROSINASE FAMILY MEMBER"/>
    <property type="match status" value="1"/>
</dbReference>
<comment type="caution">
    <text evidence="3">The sequence shown here is derived from an EMBL/GenBank/DDBJ whole genome shotgun (WGS) entry which is preliminary data.</text>
</comment>
<reference evidence="3 4" key="1">
    <citation type="journal article" date="2017" name="Curr. Biol.">
        <title>Genome architecture and evolution of a unichromosomal asexual nematode.</title>
        <authorList>
            <person name="Fradin H."/>
            <person name="Zegar C."/>
            <person name="Gutwein M."/>
            <person name="Lucas J."/>
            <person name="Kovtun M."/>
            <person name="Corcoran D."/>
            <person name="Baugh L.R."/>
            <person name="Kiontke K."/>
            <person name="Gunsalus K."/>
            <person name="Fitch D.H."/>
            <person name="Piano F."/>
        </authorList>
    </citation>
    <scope>NUCLEOTIDE SEQUENCE [LARGE SCALE GENOMIC DNA]</scope>
    <source>
        <strain evidence="3">PF1309</strain>
    </source>
</reference>
<dbReference type="AlphaFoldDB" id="A0A2A2KPI7"/>
<dbReference type="OrthoDB" id="6132182at2759"/>